<proteinExistence type="predicted"/>
<evidence type="ECO:0000313" key="1">
    <source>
        <dbReference type="EMBL" id="JAH43448.1"/>
    </source>
</evidence>
<dbReference type="EMBL" id="GBXM01106092">
    <property type="protein sequence ID" value="JAH02485.1"/>
    <property type="molecule type" value="Transcribed_RNA"/>
</dbReference>
<name>A0A0E9SSE8_ANGAN</name>
<accession>A0A0E9SSE8</accession>
<protein>
    <submittedName>
        <fullName evidence="1">Uncharacterized protein</fullName>
    </submittedName>
</protein>
<reference evidence="1" key="1">
    <citation type="submission" date="2014-11" db="EMBL/GenBank/DDBJ databases">
        <authorList>
            <person name="Amaro Gonzalez C."/>
        </authorList>
    </citation>
    <scope>NUCLEOTIDE SEQUENCE</scope>
</reference>
<dbReference type="EMBL" id="GBXM01065129">
    <property type="protein sequence ID" value="JAH43448.1"/>
    <property type="molecule type" value="Transcribed_RNA"/>
</dbReference>
<sequence length="22" mass="2450">MSMLAPWRVSFEQPALDSASLL</sequence>
<reference evidence="1" key="2">
    <citation type="journal article" date="2015" name="Fish Shellfish Immunol.">
        <title>Early steps in the European eel (Anguilla anguilla)-Vibrio vulnificus interaction in the gills: Role of the RtxA13 toxin.</title>
        <authorList>
            <person name="Callol A."/>
            <person name="Pajuelo D."/>
            <person name="Ebbesson L."/>
            <person name="Teles M."/>
            <person name="MacKenzie S."/>
            <person name="Amaro C."/>
        </authorList>
    </citation>
    <scope>NUCLEOTIDE SEQUENCE</scope>
</reference>
<dbReference type="AlphaFoldDB" id="A0A0E9SSE8"/>
<organism evidence="1">
    <name type="scientific">Anguilla anguilla</name>
    <name type="common">European freshwater eel</name>
    <name type="synonym">Muraena anguilla</name>
    <dbReference type="NCBI Taxonomy" id="7936"/>
    <lineage>
        <taxon>Eukaryota</taxon>
        <taxon>Metazoa</taxon>
        <taxon>Chordata</taxon>
        <taxon>Craniata</taxon>
        <taxon>Vertebrata</taxon>
        <taxon>Euteleostomi</taxon>
        <taxon>Actinopterygii</taxon>
        <taxon>Neopterygii</taxon>
        <taxon>Teleostei</taxon>
        <taxon>Anguilliformes</taxon>
        <taxon>Anguillidae</taxon>
        <taxon>Anguilla</taxon>
    </lineage>
</organism>